<dbReference type="InterPro" id="IPR001466">
    <property type="entry name" value="Beta-lactam-related"/>
</dbReference>
<feature type="domain" description="Beta-lactamase-related" evidence="1">
    <location>
        <begin position="38"/>
        <end position="343"/>
    </location>
</feature>
<dbReference type="RefSeq" id="WP_249997055.1">
    <property type="nucleotide sequence ID" value="NZ_CP116221.1"/>
</dbReference>
<dbReference type="GO" id="GO:0016787">
    <property type="term" value="F:hydrolase activity"/>
    <property type="evidence" value="ECO:0007669"/>
    <property type="project" value="UniProtKB-KW"/>
</dbReference>
<evidence type="ECO:0000313" key="3">
    <source>
        <dbReference type="Proteomes" id="UP001202717"/>
    </source>
</evidence>
<name>A0ABY7RT53_9FLAO</name>
<dbReference type="PANTHER" id="PTHR46825:SF9">
    <property type="entry name" value="BETA-LACTAMASE-RELATED DOMAIN-CONTAINING PROTEIN"/>
    <property type="match status" value="1"/>
</dbReference>
<keyword evidence="2" id="KW-0378">Hydrolase</keyword>
<dbReference type="SUPFAM" id="SSF56601">
    <property type="entry name" value="beta-lactamase/transpeptidase-like"/>
    <property type="match status" value="1"/>
</dbReference>
<evidence type="ECO:0000313" key="2">
    <source>
        <dbReference type="EMBL" id="WCO00297.1"/>
    </source>
</evidence>
<dbReference type="InterPro" id="IPR012338">
    <property type="entry name" value="Beta-lactam/transpept-like"/>
</dbReference>
<dbReference type="Pfam" id="PF00144">
    <property type="entry name" value="Beta-lactamase"/>
    <property type="match status" value="1"/>
</dbReference>
<dbReference type="Proteomes" id="UP001202717">
    <property type="component" value="Chromosome"/>
</dbReference>
<gene>
    <name evidence="2" type="ORF">MUN68_009455</name>
</gene>
<reference evidence="2 3" key="1">
    <citation type="submission" date="2023-01" db="EMBL/GenBank/DDBJ databases">
        <title>Psychroserpens ponticola sp. nov., isolated from seawater.</title>
        <authorList>
            <person name="Kristyanto S."/>
            <person name="Jung J."/>
            <person name="Kim J.M."/>
            <person name="Jeon C.O."/>
        </authorList>
    </citation>
    <scope>NUCLEOTIDE SEQUENCE [LARGE SCALE GENOMIC DNA]</scope>
    <source>
        <strain evidence="2 3">MSW6</strain>
    </source>
</reference>
<evidence type="ECO:0000259" key="1">
    <source>
        <dbReference type="Pfam" id="PF00144"/>
    </source>
</evidence>
<dbReference type="InterPro" id="IPR050491">
    <property type="entry name" value="AmpC-like"/>
</dbReference>
<proteinExistence type="predicted"/>
<protein>
    <submittedName>
        <fullName evidence="2">Serine hydrolase</fullName>
    </submittedName>
</protein>
<accession>A0ABY7RT53</accession>
<dbReference type="PANTHER" id="PTHR46825">
    <property type="entry name" value="D-ALANYL-D-ALANINE-CARBOXYPEPTIDASE/ENDOPEPTIDASE AMPH"/>
    <property type="match status" value="1"/>
</dbReference>
<dbReference type="Gene3D" id="3.40.710.10">
    <property type="entry name" value="DD-peptidase/beta-lactamase superfamily"/>
    <property type="match status" value="1"/>
</dbReference>
<organism evidence="2 3">
    <name type="scientific">Psychroserpens ponticola</name>
    <dbReference type="NCBI Taxonomy" id="2932268"/>
    <lineage>
        <taxon>Bacteria</taxon>
        <taxon>Pseudomonadati</taxon>
        <taxon>Bacteroidota</taxon>
        <taxon>Flavobacteriia</taxon>
        <taxon>Flavobacteriales</taxon>
        <taxon>Flavobacteriaceae</taxon>
        <taxon>Psychroserpens</taxon>
    </lineage>
</organism>
<sequence>MHKKQFGILIMLVFLFPKFGTSQNIESKVDSLYQVNESEPGFSIAIFKGNEIILEKQYGNSNLDYNIPITNETVFDIGSIAKQFTAAAILLLEKEGKLSIKEPAYKYIDNLTRYKKGDPTIEQLLNQTSGIQEVDPYLFLLDLNWYDLLTQSQMINIITKQKELNFSPGEYFQYTNANYILLANIIEKTSEKSFPDYLEKHIFLPLGMKSTTKKNSSYSTIKNRAVGYIEDSGIFYKTDFKSTIYNGDGQVLTSPRDMFKWHQNIKNATIGTSELWKKMHTKGKLNNGEEISYGLGVEFETHKGYKAMGFDGMIQGGFVSKYLYFPELDIAFFTTQNIFDWDFRERFFQLVDLYIPKKESINSEFQSVDYKEIKLPKTELKKYEGTYIFLGNEEESIKINTIKLIRKKLIAFDSDGEEISELKPIGNQKFIFFSDKVIEFTINEKIKEYKFSHYPSDIEAPWVFKEYKPYNHTQSELKEFEGQYFNANFQIGKKIKLENNILYFYHRNGAWKTEIESVAKDILEIQNYPIELVRYDNETIKGIKIMGLLFKKIK</sequence>
<dbReference type="EMBL" id="CP116221">
    <property type="protein sequence ID" value="WCO00297.1"/>
    <property type="molecule type" value="Genomic_DNA"/>
</dbReference>
<keyword evidence="3" id="KW-1185">Reference proteome</keyword>